<gene>
    <name evidence="1" type="ORF">D7Z26_06390</name>
</gene>
<evidence type="ECO:0000313" key="1">
    <source>
        <dbReference type="EMBL" id="RKP56261.1"/>
    </source>
</evidence>
<dbReference type="InterPro" id="IPR008868">
    <property type="entry name" value="TniB"/>
</dbReference>
<dbReference type="Proteomes" id="UP000282076">
    <property type="component" value="Unassembled WGS sequence"/>
</dbReference>
<sequence length="367" mass="42539">MGKRDERKVIEMENEFQELNGVKPSRQELKRRVEHVKKIIVHHPLYEQVLEELEMRFDLGEDSVAPDCLYLYGPTGAGKSTVTSEFTSRYPREEVVTDSREFTRITVLHVKVPPKATPRSLASKILFDLGDPNHFRGTESELTSRVHHLFGKCEVKMVILDEFQHLIDSDTLHVLVTASNWVKTFTEEIKIPVVLCGMPESMRIFVNNPQLDRRFTNKIELPPFRYGTSAEITTFRKFLKEVEKQLPFAKPSNLTDIGIADRIYYTSLGIPFYVMQLLIEATAYAVNAGYDSIELRHLNQAFKKIKQTARPFTMNPFESEDFELATELHKETEKENKYKQEILAKQKLEKRLFNKNRKQNTDQPIGG</sequence>
<comment type="caution">
    <text evidence="1">The sequence shown here is derived from an EMBL/GenBank/DDBJ whole genome shotgun (WGS) entry which is preliminary data.</text>
</comment>
<reference evidence="1 2" key="1">
    <citation type="submission" date="2018-10" db="EMBL/GenBank/DDBJ databases">
        <title>Cohnella sp. M2MS4P-1, whole genome shotgun sequence.</title>
        <authorList>
            <person name="Tuo L."/>
        </authorList>
    </citation>
    <scope>NUCLEOTIDE SEQUENCE [LARGE SCALE GENOMIC DNA]</scope>
    <source>
        <strain evidence="1 2">M2MS4P-1</strain>
    </source>
</reference>
<evidence type="ECO:0000313" key="2">
    <source>
        <dbReference type="Proteomes" id="UP000282076"/>
    </source>
</evidence>
<dbReference type="PANTHER" id="PTHR35894">
    <property type="entry name" value="GENERAL SECRETION PATHWAY PROTEIN A-RELATED"/>
    <property type="match status" value="1"/>
</dbReference>
<organism evidence="1 2">
    <name type="scientific">Cohnella endophytica</name>
    <dbReference type="NCBI Taxonomy" id="2419778"/>
    <lineage>
        <taxon>Bacteria</taxon>
        <taxon>Bacillati</taxon>
        <taxon>Bacillota</taxon>
        <taxon>Bacilli</taxon>
        <taxon>Bacillales</taxon>
        <taxon>Paenibacillaceae</taxon>
        <taxon>Cohnella</taxon>
    </lineage>
</organism>
<dbReference type="AlphaFoldDB" id="A0A494Y1Y1"/>
<dbReference type="EMBL" id="RBZM01000003">
    <property type="protein sequence ID" value="RKP56261.1"/>
    <property type="molecule type" value="Genomic_DNA"/>
</dbReference>
<keyword evidence="2" id="KW-1185">Reference proteome</keyword>
<dbReference type="Pfam" id="PF05621">
    <property type="entry name" value="TniB"/>
    <property type="match status" value="1"/>
</dbReference>
<dbReference type="SUPFAM" id="SSF52540">
    <property type="entry name" value="P-loop containing nucleoside triphosphate hydrolases"/>
    <property type="match status" value="1"/>
</dbReference>
<dbReference type="PANTHER" id="PTHR35894:SF1">
    <property type="entry name" value="PHOSPHORIBULOKINASE _ URIDINE KINASE FAMILY"/>
    <property type="match status" value="1"/>
</dbReference>
<dbReference type="InterPro" id="IPR052026">
    <property type="entry name" value="ExeA_AAA_ATPase_DNA-bind"/>
</dbReference>
<dbReference type="Gene3D" id="3.40.50.300">
    <property type="entry name" value="P-loop containing nucleotide triphosphate hydrolases"/>
    <property type="match status" value="1"/>
</dbReference>
<accession>A0A494Y1Y1</accession>
<proteinExistence type="predicted"/>
<name>A0A494Y1Y1_9BACL</name>
<protein>
    <submittedName>
        <fullName evidence="1">Transposase</fullName>
    </submittedName>
</protein>
<dbReference type="InterPro" id="IPR027417">
    <property type="entry name" value="P-loop_NTPase"/>
</dbReference>